<dbReference type="STRING" id="4795.A0A225X507"/>
<dbReference type="OrthoDB" id="9974981at2759"/>
<keyword evidence="5" id="KW-1185">Reference proteome</keyword>
<dbReference type="Gene3D" id="3.90.25.10">
    <property type="entry name" value="UDP-galactose 4-epimerase, domain 1"/>
    <property type="match status" value="1"/>
</dbReference>
<evidence type="ECO:0000256" key="1">
    <source>
        <dbReference type="ARBA" id="ARBA00022857"/>
    </source>
</evidence>
<dbReference type="GO" id="GO:0016491">
    <property type="term" value="F:oxidoreductase activity"/>
    <property type="evidence" value="ECO:0007669"/>
    <property type="project" value="UniProtKB-KW"/>
</dbReference>
<dbReference type="SUPFAM" id="SSF51735">
    <property type="entry name" value="NAD(P)-binding Rossmann-fold domains"/>
    <property type="match status" value="1"/>
</dbReference>
<keyword evidence="1" id="KW-0521">NADP</keyword>
<dbReference type="PANTHER" id="PTHR47706:SF4">
    <property type="entry name" value="NMRA-LIKE DOMAIN-CONTAINING PROTEIN"/>
    <property type="match status" value="1"/>
</dbReference>
<evidence type="ECO:0000313" key="4">
    <source>
        <dbReference type="EMBL" id="OWZ24338.1"/>
    </source>
</evidence>
<accession>A0A225X507</accession>
<feature type="domain" description="NmrA-like" evidence="3">
    <location>
        <begin position="8"/>
        <end position="233"/>
    </location>
</feature>
<evidence type="ECO:0000256" key="2">
    <source>
        <dbReference type="ARBA" id="ARBA00023002"/>
    </source>
</evidence>
<dbReference type="InterPro" id="IPR008030">
    <property type="entry name" value="NmrA-like"/>
</dbReference>
<sequence length="279" mass="30533">MSTFNKFAIVGAGGVGAGVVEGLLKANATVTILTRDDSKTELQSFKERGVSLVKVNYDDEASLKEALSGSEVVVCAIHAYHHALQLVIARAAKAAGVQLFVPTEFGMPEEDGPNVTKEKVRALLKELDLPFALFHGGLWAEYIPFFLGYNFKEGVMSVVGEGDAKMSIVARSDLSRFIAHVLVTAPKASLEWSRFSVESDRLSPKEIAALAEKKLGKEMELKLVSYDETKKNYETDPVAYILTRIADGRCISGTEEEAKVTVAKHFPDWNPTPYEVFIS</sequence>
<reference evidence="5" key="1">
    <citation type="submission" date="2017-03" db="EMBL/GenBank/DDBJ databases">
        <title>Phytopthora megakarya and P. palmivora, two closely related causual agents of cacao black pod achieved similar genome size and gene model numbers by different mechanisms.</title>
        <authorList>
            <person name="Ali S."/>
            <person name="Shao J."/>
            <person name="Larry D.J."/>
            <person name="Kronmiller B."/>
            <person name="Shen D."/>
            <person name="Strem M.D."/>
            <person name="Melnick R.L."/>
            <person name="Guiltinan M.J."/>
            <person name="Tyler B.M."/>
            <person name="Meinhardt L.W."/>
            <person name="Bailey B.A."/>
        </authorList>
    </citation>
    <scope>NUCLEOTIDE SEQUENCE [LARGE SCALE GENOMIC DNA]</scope>
    <source>
        <strain evidence="5">zdho120</strain>
    </source>
</reference>
<dbReference type="InterPro" id="IPR051609">
    <property type="entry name" value="NmrA/Isoflavone_reductase-like"/>
</dbReference>
<dbReference type="Pfam" id="PF05368">
    <property type="entry name" value="NmrA"/>
    <property type="match status" value="1"/>
</dbReference>
<dbReference type="AlphaFoldDB" id="A0A225X507"/>
<organism evidence="4 5">
    <name type="scientific">Phytophthora megakarya</name>
    <dbReference type="NCBI Taxonomy" id="4795"/>
    <lineage>
        <taxon>Eukaryota</taxon>
        <taxon>Sar</taxon>
        <taxon>Stramenopiles</taxon>
        <taxon>Oomycota</taxon>
        <taxon>Peronosporomycetes</taxon>
        <taxon>Peronosporales</taxon>
        <taxon>Peronosporaceae</taxon>
        <taxon>Phytophthora</taxon>
    </lineage>
</organism>
<keyword evidence="2" id="KW-0560">Oxidoreductase</keyword>
<evidence type="ECO:0000259" key="3">
    <source>
        <dbReference type="Pfam" id="PF05368"/>
    </source>
</evidence>
<gene>
    <name evidence="4" type="ORF">PHMEG_000620</name>
</gene>
<name>A0A225X507_9STRA</name>
<dbReference type="Gene3D" id="3.40.50.720">
    <property type="entry name" value="NAD(P)-binding Rossmann-like Domain"/>
    <property type="match status" value="1"/>
</dbReference>
<evidence type="ECO:0000313" key="5">
    <source>
        <dbReference type="Proteomes" id="UP000198211"/>
    </source>
</evidence>
<dbReference type="EMBL" id="NBNE01000017">
    <property type="protein sequence ID" value="OWZ24338.1"/>
    <property type="molecule type" value="Genomic_DNA"/>
</dbReference>
<comment type="caution">
    <text evidence="4">The sequence shown here is derived from an EMBL/GenBank/DDBJ whole genome shotgun (WGS) entry which is preliminary data.</text>
</comment>
<dbReference type="PANTHER" id="PTHR47706">
    <property type="entry name" value="NMRA-LIKE FAMILY PROTEIN"/>
    <property type="match status" value="1"/>
</dbReference>
<dbReference type="Proteomes" id="UP000198211">
    <property type="component" value="Unassembled WGS sequence"/>
</dbReference>
<dbReference type="InterPro" id="IPR036291">
    <property type="entry name" value="NAD(P)-bd_dom_sf"/>
</dbReference>
<protein>
    <recommendedName>
        <fullName evidence="3">NmrA-like domain-containing protein</fullName>
    </recommendedName>
</protein>
<proteinExistence type="predicted"/>